<name>A0A2J6SEA2_HYAVF</name>
<dbReference type="Proteomes" id="UP000235786">
    <property type="component" value="Unassembled WGS sequence"/>
</dbReference>
<evidence type="ECO:0000313" key="2">
    <source>
        <dbReference type="Proteomes" id="UP000235786"/>
    </source>
</evidence>
<reference evidence="1 2" key="1">
    <citation type="submission" date="2016-04" db="EMBL/GenBank/DDBJ databases">
        <title>A degradative enzymes factory behind the ericoid mycorrhizal symbiosis.</title>
        <authorList>
            <consortium name="DOE Joint Genome Institute"/>
            <person name="Martino E."/>
            <person name="Morin E."/>
            <person name="Grelet G."/>
            <person name="Kuo A."/>
            <person name="Kohler A."/>
            <person name="Daghino S."/>
            <person name="Barry K."/>
            <person name="Choi C."/>
            <person name="Cichocki N."/>
            <person name="Clum A."/>
            <person name="Copeland A."/>
            <person name="Hainaut M."/>
            <person name="Haridas S."/>
            <person name="Labutti K."/>
            <person name="Lindquist E."/>
            <person name="Lipzen A."/>
            <person name="Khouja H.-R."/>
            <person name="Murat C."/>
            <person name="Ohm R."/>
            <person name="Olson A."/>
            <person name="Spatafora J."/>
            <person name="Veneault-Fourrey C."/>
            <person name="Henrissat B."/>
            <person name="Grigoriev I."/>
            <person name="Martin F."/>
            <person name="Perotto S."/>
        </authorList>
    </citation>
    <scope>NUCLEOTIDE SEQUENCE [LARGE SCALE GENOMIC DNA]</scope>
    <source>
        <strain evidence="1 2">F</strain>
    </source>
</reference>
<dbReference type="AlphaFoldDB" id="A0A2J6SEA2"/>
<sequence>MDKARLNAAVQADCTPPLLVRRNQFHIRDPGRALGPAELTWKQARAALSRTSQAIIASAFPSRSATADCSSYFLTTVTPATYTTTLIIATITSVVDMKKRDEGILYPRQETVAPTNIPAYASACSGSVRYSSACSCVGVTAMTTMAPTLTYTQTVTTTTYLISAPTLLINKYPPRIPLSDICLTTAVPTNLTLDAYQLYRLREAWPPEAWLGSGVNASGILSNVKD</sequence>
<dbReference type="OrthoDB" id="3565336at2759"/>
<proteinExistence type="predicted"/>
<evidence type="ECO:0000313" key="1">
    <source>
        <dbReference type="EMBL" id="PMD49093.1"/>
    </source>
</evidence>
<accession>A0A2J6SEA2</accession>
<protein>
    <submittedName>
        <fullName evidence="1">Uncharacterized protein</fullName>
    </submittedName>
</protein>
<gene>
    <name evidence="1" type="ORF">L207DRAFT_522397</name>
</gene>
<keyword evidence="2" id="KW-1185">Reference proteome</keyword>
<organism evidence="1 2">
    <name type="scientific">Hyaloscypha variabilis (strain UAMH 11265 / GT02V1 / F)</name>
    <name type="common">Meliniomyces variabilis</name>
    <dbReference type="NCBI Taxonomy" id="1149755"/>
    <lineage>
        <taxon>Eukaryota</taxon>
        <taxon>Fungi</taxon>
        <taxon>Dikarya</taxon>
        <taxon>Ascomycota</taxon>
        <taxon>Pezizomycotina</taxon>
        <taxon>Leotiomycetes</taxon>
        <taxon>Helotiales</taxon>
        <taxon>Hyaloscyphaceae</taxon>
        <taxon>Hyaloscypha</taxon>
        <taxon>Hyaloscypha variabilis</taxon>
    </lineage>
</organism>
<dbReference type="EMBL" id="KZ613937">
    <property type="protein sequence ID" value="PMD49093.1"/>
    <property type="molecule type" value="Genomic_DNA"/>
</dbReference>